<evidence type="ECO:0000256" key="1">
    <source>
        <dbReference type="SAM" id="MobiDB-lite"/>
    </source>
</evidence>
<organism evidence="2">
    <name type="scientific">marine sediment metagenome</name>
    <dbReference type="NCBI Taxonomy" id="412755"/>
    <lineage>
        <taxon>unclassified sequences</taxon>
        <taxon>metagenomes</taxon>
        <taxon>ecological metagenomes</taxon>
    </lineage>
</organism>
<feature type="non-terminal residue" evidence="2">
    <location>
        <position position="1"/>
    </location>
</feature>
<reference evidence="2" key="1">
    <citation type="journal article" date="2014" name="Front. Microbiol.">
        <title>High frequency of phylogenetically diverse reductive dehalogenase-homologous genes in deep subseafloor sedimentary metagenomes.</title>
        <authorList>
            <person name="Kawai M."/>
            <person name="Futagami T."/>
            <person name="Toyoda A."/>
            <person name="Takaki Y."/>
            <person name="Nishi S."/>
            <person name="Hori S."/>
            <person name="Arai W."/>
            <person name="Tsubouchi T."/>
            <person name="Morono Y."/>
            <person name="Uchiyama I."/>
            <person name="Ito T."/>
            <person name="Fujiyama A."/>
            <person name="Inagaki F."/>
            <person name="Takami H."/>
        </authorList>
    </citation>
    <scope>NUCLEOTIDE SEQUENCE</scope>
    <source>
        <strain evidence="2">Expedition CK06-06</strain>
    </source>
</reference>
<sequence length="62" mass="7003">EGHSDEADAIATSVFVSSKEKEHKQASAYTGEDFQEEESLQGFVDRSISDLAERRQGLERWD</sequence>
<dbReference type="AlphaFoldDB" id="X1HAH7"/>
<accession>X1HAH7</accession>
<protein>
    <submittedName>
        <fullName evidence="2">Uncharacterized protein</fullName>
    </submittedName>
</protein>
<name>X1HAH7_9ZZZZ</name>
<dbReference type="EMBL" id="BARU01033346">
    <property type="protein sequence ID" value="GAH66387.1"/>
    <property type="molecule type" value="Genomic_DNA"/>
</dbReference>
<proteinExistence type="predicted"/>
<feature type="region of interest" description="Disordered" evidence="1">
    <location>
        <begin position="18"/>
        <end position="41"/>
    </location>
</feature>
<evidence type="ECO:0000313" key="2">
    <source>
        <dbReference type="EMBL" id="GAH66387.1"/>
    </source>
</evidence>
<gene>
    <name evidence="2" type="ORF">S03H2_52493</name>
</gene>
<comment type="caution">
    <text evidence="2">The sequence shown here is derived from an EMBL/GenBank/DDBJ whole genome shotgun (WGS) entry which is preliminary data.</text>
</comment>